<evidence type="ECO:0000313" key="1">
    <source>
        <dbReference type="EMBL" id="QEC66237.1"/>
    </source>
</evidence>
<dbReference type="OrthoDB" id="1116847at2"/>
<sequence length="368" mass="41814">MYCKAQDTALIHYLINRISAQQVKSDDFFLSGIFPSYISKHESFNTKKKDNNIFFNGLIAYTLNDIKPKLDQESLQITDAALNKSKPLFSKFKNIKGRNTYNFWRTDSVYDYPYSGMLKMFTKDISLPDDMDDTVLSLLALDVADSTAEAVHALMQQFVNCDSNKVRSVIEDYNQLGAYSTWFGKKFPVVFDVSVLCNVLSFVQLHNLSWTKADSACLTVIVKTIEQNYHLGKAVYASPYYPKASLILYHVARLMSIKPIPQLESLKIKILSDAAKELALATNAMEKVILSSTILKLGYEPPPIAISINEIARQIEQNDFCFFVGNISSYFKDFSKAFATANEIGFFYHYCPAYNDALLLEYLVLRNE</sequence>
<organism evidence="1 2">
    <name type="scientific">Panacibacter ginsenosidivorans</name>
    <dbReference type="NCBI Taxonomy" id="1813871"/>
    <lineage>
        <taxon>Bacteria</taxon>
        <taxon>Pseudomonadati</taxon>
        <taxon>Bacteroidota</taxon>
        <taxon>Chitinophagia</taxon>
        <taxon>Chitinophagales</taxon>
        <taxon>Chitinophagaceae</taxon>
        <taxon>Panacibacter</taxon>
    </lineage>
</organism>
<reference evidence="1 2" key="1">
    <citation type="journal article" date="2016" name="Int. J. Syst. Evol. Microbiol.">
        <title>Panacibacter ginsenosidivorans gen. nov., sp. nov., with ginsenoside converting activity isolated from soil of a ginseng field.</title>
        <authorList>
            <person name="Siddiqi M.Z."/>
            <person name="Muhammad Shafi S."/>
            <person name="Choi K.D."/>
            <person name="Im W.T."/>
        </authorList>
    </citation>
    <scope>NUCLEOTIDE SEQUENCE [LARGE SCALE GENOMIC DNA]</scope>
    <source>
        <strain evidence="1 2">Gsoil1550</strain>
    </source>
</reference>
<accession>A0A5B8V3Y6</accession>
<evidence type="ECO:0000313" key="2">
    <source>
        <dbReference type="Proteomes" id="UP000321533"/>
    </source>
</evidence>
<dbReference type="Proteomes" id="UP000321533">
    <property type="component" value="Chromosome"/>
</dbReference>
<name>A0A5B8V3Y6_9BACT</name>
<dbReference type="EMBL" id="CP042435">
    <property type="protein sequence ID" value="QEC66237.1"/>
    <property type="molecule type" value="Genomic_DNA"/>
</dbReference>
<gene>
    <name evidence="1" type="ORF">FRZ67_02535</name>
</gene>
<dbReference type="RefSeq" id="WP_147188037.1">
    <property type="nucleotide sequence ID" value="NZ_CP042435.1"/>
</dbReference>
<protein>
    <submittedName>
        <fullName evidence="1">Uncharacterized protein</fullName>
    </submittedName>
</protein>
<proteinExistence type="predicted"/>
<dbReference type="KEGG" id="pgin:FRZ67_02535"/>
<dbReference type="AlphaFoldDB" id="A0A5B8V3Y6"/>
<keyword evidence="2" id="KW-1185">Reference proteome</keyword>